<evidence type="ECO:0000313" key="11">
    <source>
        <dbReference type="EMBL" id="NHK29565.1"/>
    </source>
</evidence>
<keyword evidence="6 8" id="KW-0472">Membrane</keyword>
<dbReference type="InterPro" id="IPR001750">
    <property type="entry name" value="ND/Mrp_TM"/>
</dbReference>
<feature type="transmembrane region" description="Helical" evidence="8">
    <location>
        <begin position="433"/>
        <end position="452"/>
    </location>
</feature>
<dbReference type="RefSeq" id="WP_166426608.1">
    <property type="nucleotide sequence ID" value="NZ_BMGZ01000004.1"/>
</dbReference>
<feature type="transmembrane region" description="Helical" evidence="8">
    <location>
        <begin position="318"/>
        <end position="337"/>
    </location>
</feature>
<feature type="transmembrane region" description="Helical" evidence="8">
    <location>
        <begin position="6"/>
        <end position="26"/>
    </location>
</feature>
<keyword evidence="3 7" id="KW-0812">Transmembrane</keyword>
<dbReference type="AlphaFoldDB" id="A0A8J3ES12"/>
<gene>
    <name evidence="11" type="ORF">FF098_016780</name>
    <name evidence="10" type="ORF">GCM10011355_32500</name>
</gene>
<comment type="subcellular location">
    <subcellularLocation>
        <location evidence="1">Cell membrane</location>
        <topology evidence="1">Multi-pass membrane protein</topology>
    </subcellularLocation>
    <subcellularLocation>
        <location evidence="7">Membrane</location>
        <topology evidence="7">Multi-pass membrane protein</topology>
    </subcellularLocation>
</comment>
<dbReference type="EMBL" id="VCJR02000006">
    <property type="protein sequence ID" value="NHK29565.1"/>
    <property type="molecule type" value="Genomic_DNA"/>
</dbReference>
<proteinExistence type="predicted"/>
<feature type="transmembrane region" description="Helical" evidence="8">
    <location>
        <begin position="472"/>
        <end position="489"/>
    </location>
</feature>
<evidence type="ECO:0000256" key="5">
    <source>
        <dbReference type="ARBA" id="ARBA00023002"/>
    </source>
</evidence>
<evidence type="ECO:0000256" key="8">
    <source>
        <dbReference type="SAM" id="Phobius"/>
    </source>
</evidence>
<evidence type="ECO:0000313" key="12">
    <source>
        <dbReference type="Proteomes" id="UP000621856"/>
    </source>
</evidence>
<evidence type="ECO:0000256" key="3">
    <source>
        <dbReference type="ARBA" id="ARBA00022692"/>
    </source>
</evidence>
<feature type="transmembrane region" description="Helical" evidence="8">
    <location>
        <begin position="33"/>
        <end position="53"/>
    </location>
</feature>
<feature type="transmembrane region" description="Helical" evidence="8">
    <location>
        <begin position="292"/>
        <end position="312"/>
    </location>
</feature>
<dbReference type="GO" id="GO:0016491">
    <property type="term" value="F:oxidoreductase activity"/>
    <property type="evidence" value="ECO:0007669"/>
    <property type="project" value="UniProtKB-KW"/>
</dbReference>
<keyword evidence="4 8" id="KW-1133">Transmembrane helix</keyword>
<accession>A0A8J3ES12</accession>
<evidence type="ECO:0000313" key="10">
    <source>
        <dbReference type="EMBL" id="GGI01560.1"/>
    </source>
</evidence>
<feature type="transmembrane region" description="Helical" evidence="8">
    <location>
        <begin position="563"/>
        <end position="584"/>
    </location>
</feature>
<evidence type="ECO:0000256" key="1">
    <source>
        <dbReference type="ARBA" id="ARBA00004651"/>
    </source>
</evidence>
<feature type="domain" description="NADH:quinone oxidoreductase/Mrp antiporter transmembrane" evidence="9">
    <location>
        <begin position="123"/>
        <end position="399"/>
    </location>
</feature>
<feature type="transmembrane region" description="Helical" evidence="8">
    <location>
        <begin position="258"/>
        <end position="280"/>
    </location>
</feature>
<organism evidence="10 12">
    <name type="scientific">Aquisalinus luteolus</name>
    <dbReference type="NCBI Taxonomy" id="1566827"/>
    <lineage>
        <taxon>Bacteria</taxon>
        <taxon>Pseudomonadati</taxon>
        <taxon>Pseudomonadota</taxon>
        <taxon>Alphaproteobacteria</taxon>
        <taxon>Parvularculales</taxon>
        <taxon>Parvularculaceae</taxon>
        <taxon>Aquisalinus</taxon>
    </lineage>
</organism>
<dbReference type="InterPro" id="IPR052175">
    <property type="entry name" value="ComplexI-like_HydComp"/>
</dbReference>
<dbReference type="GO" id="GO:0005886">
    <property type="term" value="C:plasma membrane"/>
    <property type="evidence" value="ECO:0007669"/>
    <property type="project" value="UniProtKB-SubCell"/>
</dbReference>
<feature type="transmembrane region" description="Helical" evidence="8">
    <location>
        <begin position="229"/>
        <end position="252"/>
    </location>
</feature>
<sequence>MTELLTGLALNPGMLLIAAGIIVALLPGRQVRAIASLVAVGAAWALLASYGSAPMEAPVLAGQGSLFGFELTSVRIDRLSVLFSTLFLIAAALNAIYGWLHATRLEASMGLIYAGAAIGGVLAGDLLTLFIFWELAALSSVFIVWGGGTHAAFKAGMRYLVIQVGSGMALISGIALMAATGGDLAFTAMSLTDEAGALNLPVLLIFIAFGVKAAFPVLHFWLPDAYPRASAVGAVMLSAFTTKMAIYALVRGFPGEDILMVIGAAMAVIFIFFGAAASDLRRVLAYSLNSQLGFMVCAVGIGSDLALNGAVAHAFASVIYKGMLFMAMGAVLTRAGTMRAGELGGLYRAMPLTAVIAFIGAMTITGVPFFAGFVTKSMTISAAGYYEHLFVWLALIVATVGAVQNIGVRIFFNTFLGPRTTAAKVSGDAPLPMLVAMGLAAAICFIVGLQPNLLWSMLPFDYEYHAYTTDHLITQMQLILFSILLFALAQKAGLASTPRDGALVDIDWVYRVPGRVVLMGLVHGTAAVWHRVWWGIQAGVKGVVKGLYNTHGPEGALSRSWPVGFMALFTALVLGLMLIVTFIAY</sequence>
<evidence type="ECO:0000256" key="6">
    <source>
        <dbReference type="ARBA" id="ARBA00023136"/>
    </source>
</evidence>
<evidence type="ECO:0000313" key="13">
    <source>
        <dbReference type="Proteomes" id="UP000818603"/>
    </source>
</evidence>
<dbReference type="EMBL" id="BMGZ01000004">
    <property type="protein sequence ID" value="GGI01560.1"/>
    <property type="molecule type" value="Genomic_DNA"/>
</dbReference>
<dbReference type="Pfam" id="PF00361">
    <property type="entry name" value="Proton_antipo_M"/>
    <property type="match status" value="1"/>
</dbReference>
<reference evidence="10" key="1">
    <citation type="journal article" date="2014" name="Int. J. Syst. Evol. Microbiol.">
        <title>Complete genome sequence of Corynebacterium casei LMG S-19264T (=DSM 44701T), isolated from a smear-ripened cheese.</title>
        <authorList>
            <consortium name="US DOE Joint Genome Institute (JGI-PGF)"/>
            <person name="Walter F."/>
            <person name="Albersmeier A."/>
            <person name="Kalinowski J."/>
            <person name="Ruckert C."/>
        </authorList>
    </citation>
    <scope>NUCLEOTIDE SEQUENCE</scope>
    <source>
        <strain evidence="10">CGMCC 1.14984</strain>
    </source>
</reference>
<protein>
    <submittedName>
        <fullName evidence="10">Na(+)/H(+) antiporter subunit D</fullName>
    </submittedName>
</protein>
<dbReference type="PANTHER" id="PTHR42682">
    <property type="entry name" value="HYDROGENASE-4 COMPONENT F"/>
    <property type="match status" value="1"/>
</dbReference>
<comment type="caution">
    <text evidence="10">The sequence shown here is derived from an EMBL/GenBank/DDBJ whole genome shotgun (WGS) entry which is preliminary data.</text>
</comment>
<feature type="transmembrane region" description="Helical" evidence="8">
    <location>
        <begin position="160"/>
        <end position="180"/>
    </location>
</feature>
<dbReference type="Proteomes" id="UP000818603">
    <property type="component" value="Unassembled WGS sequence"/>
</dbReference>
<feature type="transmembrane region" description="Helical" evidence="8">
    <location>
        <begin position="107"/>
        <end position="124"/>
    </location>
</feature>
<feature type="transmembrane region" description="Helical" evidence="8">
    <location>
        <begin position="349"/>
        <end position="370"/>
    </location>
</feature>
<reference evidence="10" key="3">
    <citation type="submission" date="2020-09" db="EMBL/GenBank/DDBJ databases">
        <authorList>
            <person name="Sun Q."/>
            <person name="Zhou Y."/>
        </authorList>
    </citation>
    <scope>NUCLEOTIDE SEQUENCE</scope>
    <source>
        <strain evidence="10">CGMCC 1.14984</strain>
    </source>
</reference>
<feature type="transmembrane region" description="Helical" evidence="8">
    <location>
        <begin position="390"/>
        <end position="412"/>
    </location>
</feature>
<feature type="transmembrane region" description="Helical" evidence="8">
    <location>
        <begin position="200"/>
        <end position="222"/>
    </location>
</feature>
<keyword evidence="2" id="KW-1003">Cell membrane</keyword>
<dbReference type="PRINTS" id="PR01434">
    <property type="entry name" value="NADHDHGNASE5"/>
</dbReference>
<dbReference type="Proteomes" id="UP000621856">
    <property type="component" value="Unassembled WGS sequence"/>
</dbReference>
<evidence type="ECO:0000256" key="7">
    <source>
        <dbReference type="RuleBase" id="RU000320"/>
    </source>
</evidence>
<name>A0A8J3ES12_9PROT</name>
<feature type="transmembrane region" description="Helical" evidence="8">
    <location>
        <begin position="79"/>
        <end position="100"/>
    </location>
</feature>
<keyword evidence="13" id="KW-1185">Reference proteome</keyword>
<evidence type="ECO:0000256" key="4">
    <source>
        <dbReference type="ARBA" id="ARBA00022989"/>
    </source>
</evidence>
<keyword evidence="5" id="KW-0560">Oxidoreductase</keyword>
<reference evidence="11 13" key="2">
    <citation type="submission" date="2020-02" db="EMBL/GenBank/DDBJ databases">
        <title>Genome sequence of Parvularcula flava strain NH6-79.</title>
        <authorList>
            <person name="Abdul Karim M.H."/>
            <person name="Lam M.Q."/>
            <person name="Chen S.J."/>
            <person name="Yahya A."/>
            <person name="Shahir S."/>
            <person name="Shamsir M.S."/>
            <person name="Chong C.S."/>
        </authorList>
    </citation>
    <scope>NUCLEOTIDE SEQUENCE [LARGE SCALE GENOMIC DNA]</scope>
    <source>
        <strain evidence="11 13">NH6-79</strain>
    </source>
</reference>
<dbReference type="PANTHER" id="PTHR42682:SF4">
    <property type="entry name" value="NADH-UBIQUINONE_PLASTOQUINONE"/>
    <property type="match status" value="1"/>
</dbReference>
<evidence type="ECO:0000259" key="9">
    <source>
        <dbReference type="Pfam" id="PF00361"/>
    </source>
</evidence>
<feature type="transmembrane region" description="Helical" evidence="8">
    <location>
        <begin position="130"/>
        <end position="148"/>
    </location>
</feature>
<evidence type="ECO:0000256" key="2">
    <source>
        <dbReference type="ARBA" id="ARBA00022475"/>
    </source>
</evidence>